<dbReference type="Proteomes" id="UP000253729">
    <property type="component" value="Unassembled WGS sequence"/>
</dbReference>
<dbReference type="EMBL" id="KZ852032">
    <property type="protein sequence ID" value="RDH39169.1"/>
    <property type="molecule type" value="Genomic_DNA"/>
</dbReference>
<reference evidence="2 3" key="1">
    <citation type="submission" date="2018-07" db="EMBL/GenBank/DDBJ databases">
        <title>The genomes of Aspergillus section Nigri reveals drivers in fungal speciation.</title>
        <authorList>
            <consortium name="DOE Joint Genome Institute"/>
            <person name="Vesth T.C."/>
            <person name="Nybo J."/>
            <person name="Theobald S."/>
            <person name="Brandl J."/>
            <person name="Frisvad J.C."/>
            <person name="Nielsen K.F."/>
            <person name="Lyhne E.K."/>
            <person name="Kogle M.E."/>
            <person name="Kuo A."/>
            <person name="Riley R."/>
            <person name="Clum A."/>
            <person name="Nolan M."/>
            <person name="Lipzen A."/>
            <person name="Salamov A."/>
            <person name="Henrissat B."/>
            <person name="Wiebenga A."/>
            <person name="De vries R.P."/>
            <person name="Grigoriev I.V."/>
            <person name="Mortensen U.H."/>
            <person name="Andersen M.R."/>
            <person name="Baker S.E."/>
        </authorList>
    </citation>
    <scope>NUCLEOTIDE SEQUENCE [LARGE SCALE GENOMIC DNA]</scope>
    <source>
        <strain evidence="2 3">CBS 139.54b</strain>
    </source>
</reference>
<keyword evidence="1" id="KW-1133">Transmembrane helix</keyword>
<name>A0A3F3QJM8_9EURO</name>
<evidence type="ECO:0000313" key="2">
    <source>
        <dbReference type="EMBL" id="RDH39169.1"/>
    </source>
</evidence>
<evidence type="ECO:0000313" key="3">
    <source>
        <dbReference type="Proteomes" id="UP000253729"/>
    </source>
</evidence>
<sequence>MKITSPFHSRAILLGISLALPATMCILPYLDLSFFAFTLLSPLLPPHHDAEDRRLRFGAKARLWSQTRMGNLKFRVDR</sequence>
<dbReference type="RefSeq" id="XP_026632191.1">
    <property type="nucleotide sequence ID" value="XM_026775333.1"/>
</dbReference>
<keyword evidence="3" id="KW-1185">Reference proteome</keyword>
<feature type="transmembrane region" description="Helical" evidence="1">
    <location>
        <begin position="12"/>
        <end position="30"/>
    </location>
</feature>
<protein>
    <submittedName>
        <fullName evidence="2">Uncharacterized protein</fullName>
    </submittedName>
</protein>
<gene>
    <name evidence="2" type="ORF">BDQ94DRAFT_2558</name>
</gene>
<accession>A0A3F3QJM8</accession>
<organism evidence="2 3">
    <name type="scientific">Aspergillus welwitschiae</name>
    <dbReference type="NCBI Taxonomy" id="1341132"/>
    <lineage>
        <taxon>Eukaryota</taxon>
        <taxon>Fungi</taxon>
        <taxon>Dikarya</taxon>
        <taxon>Ascomycota</taxon>
        <taxon>Pezizomycotina</taxon>
        <taxon>Eurotiomycetes</taxon>
        <taxon>Eurotiomycetidae</taxon>
        <taxon>Eurotiales</taxon>
        <taxon>Aspergillaceae</taxon>
        <taxon>Aspergillus</taxon>
        <taxon>Aspergillus subgen. Circumdati</taxon>
    </lineage>
</organism>
<evidence type="ECO:0000256" key="1">
    <source>
        <dbReference type="SAM" id="Phobius"/>
    </source>
</evidence>
<dbReference type="AlphaFoldDB" id="A0A3F3QJM8"/>
<keyword evidence="1" id="KW-0812">Transmembrane</keyword>
<proteinExistence type="predicted"/>
<dbReference type="GeneID" id="38143689"/>
<keyword evidence="1" id="KW-0472">Membrane</keyword>